<dbReference type="AlphaFoldDB" id="A0A7J6RH69"/>
<comment type="caution">
    <text evidence="1">The sequence shown here is derived from an EMBL/GenBank/DDBJ whole genome shotgun (WGS) entry which is preliminary data.</text>
</comment>
<gene>
    <name evidence="1" type="ORF">FOZ62_019024</name>
</gene>
<reference evidence="1 2" key="1">
    <citation type="submission" date="2020-04" db="EMBL/GenBank/DDBJ databases">
        <title>Perkinsus olseni comparative genomics.</title>
        <authorList>
            <person name="Bogema D.R."/>
        </authorList>
    </citation>
    <scope>NUCLEOTIDE SEQUENCE [LARGE SCALE GENOMIC DNA]</scope>
    <source>
        <strain evidence="1">ATCC PRA-205</strain>
    </source>
</reference>
<name>A0A7J6RH69_PEROL</name>
<proteinExistence type="predicted"/>
<feature type="non-terminal residue" evidence="1">
    <location>
        <position position="1"/>
    </location>
</feature>
<dbReference type="Proteomes" id="UP000574390">
    <property type="component" value="Unassembled WGS sequence"/>
</dbReference>
<evidence type="ECO:0000313" key="2">
    <source>
        <dbReference type="Proteomes" id="UP000574390"/>
    </source>
</evidence>
<accession>A0A7J6RH69</accession>
<sequence length="180" mass="20404">KINQKLGLVSTNPYKSLIFCRKPEREDVMACLDPIRIPKPRGCKHFFTLKKTNEPVEASRKRKFSSTKEPAEEARVIEPAKRLEMASDAPETSKAAGTLIKINDGRYLSKEGPFFANVTISTNFETKRRPGTFEISGGERPVVLPNFDWVMHAGFWCLRPELTDPRATDFLIKRTFGTVT</sequence>
<dbReference type="EMBL" id="JABANM010022111">
    <property type="protein sequence ID" value="KAF4720119.1"/>
    <property type="molecule type" value="Genomic_DNA"/>
</dbReference>
<feature type="non-terminal residue" evidence="1">
    <location>
        <position position="180"/>
    </location>
</feature>
<evidence type="ECO:0000313" key="1">
    <source>
        <dbReference type="EMBL" id="KAF4720119.1"/>
    </source>
</evidence>
<protein>
    <submittedName>
        <fullName evidence="1">Uncharacterized protein</fullName>
    </submittedName>
</protein>
<organism evidence="1 2">
    <name type="scientific">Perkinsus olseni</name>
    <name type="common">Perkinsus atlanticus</name>
    <dbReference type="NCBI Taxonomy" id="32597"/>
    <lineage>
        <taxon>Eukaryota</taxon>
        <taxon>Sar</taxon>
        <taxon>Alveolata</taxon>
        <taxon>Perkinsozoa</taxon>
        <taxon>Perkinsea</taxon>
        <taxon>Perkinsida</taxon>
        <taxon>Perkinsidae</taxon>
        <taxon>Perkinsus</taxon>
    </lineage>
</organism>